<dbReference type="InterPro" id="IPR051464">
    <property type="entry name" value="Peptidase_M42_aminopept"/>
</dbReference>
<dbReference type="KEGG" id="chu:CHU_0067"/>
<keyword evidence="3" id="KW-0031">Aminopeptidase</keyword>
<protein>
    <submittedName>
        <fullName evidence="3">Aminopeptidase, M42 family</fullName>
    </submittedName>
</protein>
<dbReference type="SUPFAM" id="SSF53187">
    <property type="entry name" value="Zn-dependent exopeptidases"/>
    <property type="match status" value="1"/>
</dbReference>
<dbReference type="RefSeq" id="WP_011583477.1">
    <property type="nucleotide sequence ID" value="NC_008255.1"/>
</dbReference>
<dbReference type="Gene3D" id="3.40.630.10">
    <property type="entry name" value="Zn peptidases"/>
    <property type="match status" value="2"/>
</dbReference>
<dbReference type="Pfam" id="PF05343">
    <property type="entry name" value="Peptidase_M42"/>
    <property type="match status" value="1"/>
</dbReference>
<gene>
    <name evidence="3" type="primary">frvX</name>
    <name evidence="3" type="ordered locus">CHU_0067</name>
</gene>
<keyword evidence="4" id="KW-1185">Reference proteome</keyword>
<evidence type="ECO:0000313" key="4">
    <source>
        <dbReference type="Proteomes" id="UP000001822"/>
    </source>
</evidence>
<proteinExistence type="predicted"/>
<dbReference type="EMBL" id="CP000383">
    <property type="protein sequence ID" value="ABG57361.1"/>
    <property type="molecule type" value="Genomic_DNA"/>
</dbReference>
<dbReference type="Proteomes" id="UP000001822">
    <property type="component" value="Chromosome"/>
</dbReference>
<dbReference type="AlphaFoldDB" id="A0A6N4SM89"/>
<dbReference type="GO" id="GO:0004177">
    <property type="term" value="F:aminopeptidase activity"/>
    <property type="evidence" value="ECO:0007669"/>
    <property type="project" value="UniProtKB-KW"/>
</dbReference>
<keyword evidence="1" id="KW-0479">Metal-binding</keyword>
<dbReference type="PANTHER" id="PTHR32481:SF0">
    <property type="entry name" value="AMINOPEPTIDASE YPDE-RELATED"/>
    <property type="match status" value="1"/>
</dbReference>
<evidence type="ECO:0000256" key="2">
    <source>
        <dbReference type="ARBA" id="ARBA00022801"/>
    </source>
</evidence>
<dbReference type="GO" id="GO:0046872">
    <property type="term" value="F:metal ion binding"/>
    <property type="evidence" value="ECO:0007669"/>
    <property type="project" value="UniProtKB-KW"/>
</dbReference>
<keyword evidence="3" id="KW-0645">Protease</keyword>
<dbReference type="OrthoDB" id="867380at2"/>
<reference evidence="3 4" key="1">
    <citation type="journal article" date="2007" name="Appl. Environ. Microbiol.">
        <title>Genome sequence of the cellulolytic gliding bacterium Cytophaga hutchinsonii.</title>
        <authorList>
            <person name="Xie G."/>
            <person name="Bruce D.C."/>
            <person name="Challacombe J.F."/>
            <person name="Chertkov O."/>
            <person name="Detter J.C."/>
            <person name="Gilna P."/>
            <person name="Han C.S."/>
            <person name="Lucas S."/>
            <person name="Misra M."/>
            <person name="Myers G.L."/>
            <person name="Richardson P."/>
            <person name="Tapia R."/>
            <person name="Thayer N."/>
            <person name="Thompson L.S."/>
            <person name="Brettin T.S."/>
            <person name="Henrissat B."/>
            <person name="Wilson D.B."/>
            <person name="McBride M.J."/>
        </authorList>
    </citation>
    <scope>NUCLEOTIDE SEQUENCE [LARGE SCALE GENOMIC DNA]</scope>
    <source>
        <strain evidence="4">ATCC 33406 / DSM 1761 / CIP 103989 / NBRC 15051 / NCIMB 9469 / D465</strain>
    </source>
</reference>
<dbReference type="PANTHER" id="PTHR32481">
    <property type="entry name" value="AMINOPEPTIDASE"/>
    <property type="match status" value="1"/>
</dbReference>
<sequence>MQLLKELCSIHAPSGNEEPLKDFILEYIRSNAGSWSYQPVIYADNDLQDCIVLVFGNPRTAVFAHMDSIGFTVSYNNHLHPIGSPSAKEGYRLVGKDSNGDIEGVLKIVDEEWMLETDRLIDRGTEVTFKPDFREEGDFILTPYLDDRLGVWTALELAKTLEHGIIAFTCWEEHGGGSVAYLARWIYETFHVKQSLICDITWVTEGVEAGKGVAISMRDRMIPRKKYVNRIIELARQTDIPFQLEVEGAGASDGRELQLSPYPWDWCFIGAPEKDAHTPNECVHKKDIESMVGLYKYLMEKL</sequence>
<accession>A0A6N4SM89</accession>
<evidence type="ECO:0000256" key="1">
    <source>
        <dbReference type="ARBA" id="ARBA00022723"/>
    </source>
</evidence>
<evidence type="ECO:0000313" key="3">
    <source>
        <dbReference type="EMBL" id="ABG57361.1"/>
    </source>
</evidence>
<keyword evidence="2" id="KW-0378">Hydrolase</keyword>
<name>A0A6N4SM89_CYTH3</name>
<organism evidence="3 4">
    <name type="scientific">Cytophaga hutchinsonii (strain ATCC 33406 / DSM 1761 / CIP 103989 / NBRC 15051 / NCIMB 9469 / D465)</name>
    <dbReference type="NCBI Taxonomy" id="269798"/>
    <lineage>
        <taxon>Bacteria</taxon>
        <taxon>Pseudomonadati</taxon>
        <taxon>Bacteroidota</taxon>
        <taxon>Cytophagia</taxon>
        <taxon>Cytophagales</taxon>
        <taxon>Cytophagaceae</taxon>
        <taxon>Cytophaga</taxon>
    </lineage>
</organism>
<dbReference type="InterPro" id="IPR008007">
    <property type="entry name" value="Peptidase_M42"/>
</dbReference>